<dbReference type="HAMAP" id="MF_01365_B">
    <property type="entry name" value="Ribosomal_uL6_B"/>
    <property type="match status" value="1"/>
</dbReference>
<evidence type="ECO:0000313" key="8">
    <source>
        <dbReference type="Proteomes" id="UP000228561"/>
    </source>
</evidence>
<sequence length="186" mass="20358">MSRIGKKPIVIPQGVEVKFENGVMKVKGPLGENTRLFRDDILISISDGVITLEPNKAKKFRREKETSALWGTYAAHILNMIEGVTKGFSKTLIIEGIGYRAAKEGSNLNLTLGFSHPVKVSIPLGIDLKIEKNMIIISGANKDSVGMFAAQIRALKKPEPYKGKGIRYEKEVVRHKAGKKAVVSSG</sequence>
<evidence type="ECO:0000259" key="6">
    <source>
        <dbReference type="Pfam" id="PF00347"/>
    </source>
</evidence>
<dbReference type="Gene3D" id="3.90.930.12">
    <property type="entry name" value="Ribosomal protein L6, alpha-beta domain"/>
    <property type="match status" value="2"/>
</dbReference>
<dbReference type="GO" id="GO:0019843">
    <property type="term" value="F:rRNA binding"/>
    <property type="evidence" value="ECO:0007669"/>
    <property type="project" value="UniProtKB-UniRule"/>
</dbReference>
<keyword evidence="3 5" id="KW-0694">RNA-binding</keyword>
<dbReference type="InterPro" id="IPR019906">
    <property type="entry name" value="Ribosomal_uL6_bac-type"/>
</dbReference>
<keyword evidence="3 5" id="KW-0699">rRNA-binding</keyword>
<dbReference type="GO" id="GO:0003735">
    <property type="term" value="F:structural constituent of ribosome"/>
    <property type="evidence" value="ECO:0007669"/>
    <property type="project" value="UniProtKB-UniRule"/>
</dbReference>
<keyword evidence="2 3" id="KW-0687">Ribonucleoprotein</keyword>
<comment type="similarity">
    <text evidence="3 4">Belongs to the universal ribosomal protein uL6 family.</text>
</comment>
<feature type="domain" description="Large ribosomal subunit protein uL6 alpha-beta" evidence="6">
    <location>
        <begin position="11"/>
        <end position="87"/>
    </location>
</feature>
<keyword evidence="1 3" id="KW-0689">Ribosomal protein</keyword>
<dbReference type="PIRSF" id="PIRSF002162">
    <property type="entry name" value="Ribosomal_L6"/>
    <property type="match status" value="1"/>
</dbReference>
<dbReference type="GO" id="GO:0002181">
    <property type="term" value="P:cytoplasmic translation"/>
    <property type="evidence" value="ECO:0007669"/>
    <property type="project" value="TreeGrafter"/>
</dbReference>
<comment type="subunit">
    <text evidence="3">Part of the 50S ribosomal subunit.</text>
</comment>
<dbReference type="PANTHER" id="PTHR11655">
    <property type="entry name" value="60S/50S RIBOSOMAL PROTEIN L6/L9"/>
    <property type="match status" value="1"/>
</dbReference>
<gene>
    <name evidence="3 7" type="primary">rplF</name>
    <name evidence="7" type="ORF">COS58_01585</name>
</gene>
<dbReference type="NCBIfam" id="TIGR03654">
    <property type="entry name" value="L6_bact"/>
    <property type="match status" value="1"/>
</dbReference>
<dbReference type="InterPro" id="IPR000702">
    <property type="entry name" value="Ribosomal_uL6-like"/>
</dbReference>
<dbReference type="InterPro" id="IPR036789">
    <property type="entry name" value="Ribosomal_uL6-like_a/b-dom_sf"/>
</dbReference>
<dbReference type="GO" id="GO:0022625">
    <property type="term" value="C:cytosolic large ribosomal subunit"/>
    <property type="evidence" value="ECO:0007669"/>
    <property type="project" value="UniProtKB-UniRule"/>
</dbReference>
<evidence type="ECO:0000256" key="3">
    <source>
        <dbReference type="HAMAP-Rule" id="MF_01365"/>
    </source>
</evidence>
<dbReference type="EMBL" id="PEVG01000018">
    <property type="protein sequence ID" value="PIU99561.1"/>
    <property type="molecule type" value="Genomic_DNA"/>
</dbReference>
<dbReference type="Pfam" id="PF00347">
    <property type="entry name" value="Ribosomal_L6"/>
    <property type="match status" value="2"/>
</dbReference>
<evidence type="ECO:0000313" key="7">
    <source>
        <dbReference type="EMBL" id="PIU99561.1"/>
    </source>
</evidence>
<comment type="caution">
    <text evidence="7">The sequence shown here is derived from an EMBL/GenBank/DDBJ whole genome shotgun (WGS) entry which is preliminary data.</text>
</comment>
<dbReference type="AlphaFoldDB" id="A0A2M7B904"/>
<organism evidence="7 8">
    <name type="scientific">Candidatus Tagabacteria bacterium CG03_land_8_20_14_0_80_41_22</name>
    <dbReference type="NCBI Taxonomy" id="1975020"/>
    <lineage>
        <taxon>Bacteria</taxon>
        <taxon>Candidatus Tagaibacteriota</taxon>
    </lineage>
</organism>
<protein>
    <recommendedName>
        <fullName evidence="3">Large ribosomal subunit protein uL6</fullName>
    </recommendedName>
</protein>
<dbReference type="InterPro" id="IPR020040">
    <property type="entry name" value="Ribosomal_uL6_a/b-dom"/>
</dbReference>
<evidence type="ECO:0000256" key="4">
    <source>
        <dbReference type="RuleBase" id="RU003869"/>
    </source>
</evidence>
<comment type="function">
    <text evidence="3 5">This protein binds to the 23S rRNA, and is important in its secondary structure. It is located near the subunit interface in the base of the L7/L12 stalk, and near the tRNA binding site of the peptidyltransferase center.</text>
</comment>
<evidence type="ECO:0000256" key="1">
    <source>
        <dbReference type="ARBA" id="ARBA00022980"/>
    </source>
</evidence>
<dbReference type="PROSITE" id="PS00525">
    <property type="entry name" value="RIBOSOMAL_L6_1"/>
    <property type="match status" value="1"/>
</dbReference>
<proteinExistence type="inferred from homology"/>
<accession>A0A2M7B904</accession>
<name>A0A2M7B904_9BACT</name>
<dbReference type="Proteomes" id="UP000228561">
    <property type="component" value="Unassembled WGS sequence"/>
</dbReference>
<feature type="domain" description="Large ribosomal subunit protein uL6 alpha-beta" evidence="6">
    <location>
        <begin position="96"/>
        <end position="168"/>
    </location>
</feature>
<evidence type="ECO:0000256" key="5">
    <source>
        <dbReference type="RuleBase" id="RU003870"/>
    </source>
</evidence>
<dbReference type="PRINTS" id="PR00059">
    <property type="entry name" value="RIBOSOMALL6"/>
</dbReference>
<dbReference type="PANTHER" id="PTHR11655:SF14">
    <property type="entry name" value="LARGE RIBOSOMAL SUBUNIT PROTEIN UL6M"/>
    <property type="match status" value="1"/>
</dbReference>
<dbReference type="InterPro" id="IPR002358">
    <property type="entry name" value="Ribosomal_uL6_CS"/>
</dbReference>
<evidence type="ECO:0000256" key="2">
    <source>
        <dbReference type="ARBA" id="ARBA00023274"/>
    </source>
</evidence>
<dbReference type="SUPFAM" id="SSF56053">
    <property type="entry name" value="Ribosomal protein L6"/>
    <property type="match status" value="2"/>
</dbReference>
<reference evidence="8" key="1">
    <citation type="submission" date="2017-09" db="EMBL/GenBank/DDBJ databases">
        <title>Depth-based differentiation of microbial function through sediment-hosted aquifers and enrichment of novel symbionts in the deep terrestrial subsurface.</title>
        <authorList>
            <person name="Probst A.J."/>
            <person name="Ladd B."/>
            <person name="Jarett J.K."/>
            <person name="Geller-Mcgrath D.E."/>
            <person name="Sieber C.M.K."/>
            <person name="Emerson J.B."/>
            <person name="Anantharaman K."/>
            <person name="Thomas B.C."/>
            <person name="Malmstrom R."/>
            <person name="Stieglmeier M."/>
            <person name="Klingl A."/>
            <person name="Woyke T."/>
            <person name="Ryan C.M."/>
            <person name="Banfield J.F."/>
        </authorList>
    </citation>
    <scope>NUCLEOTIDE SEQUENCE [LARGE SCALE GENOMIC DNA]</scope>
</reference>